<sequence length="69" mass="7156">MDLPTTTGFITVGAEITAKTAHLVHVLHADESGRTLCIWLPPQLVRPCGADRRGRAVPPTDGGGGGRGP</sequence>
<reference evidence="3" key="1">
    <citation type="journal article" date="2019" name="Int. J. Syst. Evol. Microbiol.">
        <title>The Global Catalogue of Microorganisms (GCM) 10K type strain sequencing project: providing services to taxonomists for standard genome sequencing and annotation.</title>
        <authorList>
            <consortium name="The Broad Institute Genomics Platform"/>
            <consortium name="The Broad Institute Genome Sequencing Center for Infectious Disease"/>
            <person name="Wu L."/>
            <person name="Ma J."/>
        </authorList>
    </citation>
    <scope>NUCLEOTIDE SEQUENCE [LARGE SCALE GENOMIC DNA]</scope>
    <source>
        <strain evidence="3">JCM 30742</strain>
    </source>
</reference>
<evidence type="ECO:0000313" key="2">
    <source>
        <dbReference type="EMBL" id="GAA3669734.1"/>
    </source>
</evidence>
<name>A0ABP7BTT5_9MICC</name>
<accession>A0ABP7BTT5</accession>
<gene>
    <name evidence="2" type="ORF">GCM10023081_05140</name>
</gene>
<comment type="caution">
    <text evidence="2">The sequence shown here is derived from an EMBL/GenBank/DDBJ whole genome shotgun (WGS) entry which is preliminary data.</text>
</comment>
<dbReference type="Proteomes" id="UP001500752">
    <property type="component" value="Unassembled WGS sequence"/>
</dbReference>
<feature type="region of interest" description="Disordered" evidence="1">
    <location>
        <begin position="49"/>
        <end position="69"/>
    </location>
</feature>
<evidence type="ECO:0000313" key="3">
    <source>
        <dbReference type="Proteomes" id="UP001500752"/>
    </source>
</evidence>
<dbReference type="EMBL" id="BAABEO010000007">
    <property type="protein sequence ID" value="GAA3669734.1"/>
    <property type="molecule type" value="Genomic_DNA"/>
</dbReference>
<proteinExistence type="predicted"/>
<protein>
    <submittedName>
        <fullName evidence="2">Uncharacterized protein</fullName>
    </submittedName>
</protein>
<evidence type="ECO:0000256" key="1">
    <source>
        <dbReference type="SAM" id="MobiDB-lite"/>
    </source>
</evidence>
<organism evidence="2 3">
    <name type="scientific">Arthrobacter ginkgonis</name>
    <dbReference type="NCBI Taxonomy" id="1630594"/>
    <lineage>
        <taxon>Bacteria</taxon>
        <taxon>Bacillati</taxon>
        <taxon>Actinomycetota</taxon>
        <taxon>Actinomycetes</taxon>
        <taxon>Micrococcales</taxon>
        <taxon>Micrococcaceae</taxon>
        <taxon>Arthrobacter</taxon>
    </lineage>
</organism>
<keyword evidence="3" id="KW-1185">Reference proteome</keyword>